<comment type="caution">
    <text evidence="2">The sequence shown here is derived from an EMBL/GenBank/DDBJ whole genome shotgun (WGS) entry which is preliminary data.</text>
</comment>
<feature type="signal peptide" evidence="1">
    <location>
        <begin position="1"/>
        <end position="17"/>
    </location>
</feature>
<organism evidence="2 3">
    <name type="scientific">Penicillium capsulatum</name>
    <dbReference type="NCBI Taxonomy" id="69766"/>
    <lineage>
        <taxon>Eukaryota</taxon>
        <taxon>Fungi</taxon>
        <taxon>Dikarya</taxon>
        <taxon>Ascomycota</taxon>
        <taxon>Pezizomycotina</taxon>
        <taxon>Eurotiomycetes</taxon>
        <taxon>Eurotiomycetidae</taxon>
        <taxon>Eurotiales</taxon>
        <taxon>Aspergillaceae</taxon>
        <taxon>Penicillium</taxon>
    </lineage>
</organism>
<keyword evidence="1" id="KW-0732">Signal</keyword>
<dbReference type="Proteomes" id="UP001146351">
    <property type="component" value="Unassembled WGS sequence"/>
</dbReference>
<proteinExistence type="predicted"/>
<keyword evidence="3" id="KW-1185">Reference proteome</keyword>
<reference evidence="2" key="2">
    <citation type="journal article" date="2023" name="IMA Fungus">
        <title>Comparative genomic study of the Penicillium genus elucidates a diverse pangenome and 15 lateral gene transfer events.</title>
        <authorList>
            <person name="Petersen C."/>
            <person name="Sorensen T."/>
            <person name="Nielsen M.R."/>
            <person name="Sondergaard T.E."/>
            <person name="Sorensen J.L."/>
            <person name="Fitzpatrick D.A."/>
            <person name="Frisvad J.C."/>
            <person name="Nielsen K.L."/>
        </authorList>
    </citation>
    <scope>NUCLEOTIDE SEQUENCE</scope>
    <source>
        <strain evidence="2">IBT 21917</strain>
    </source>
</reference>
<protein>
    <submittedName>
        <fullName evidence="2">Uncharacterized protein</fullName>
    </submittedName>
</protein>
<feature type="chain" id="PRO_5040872528" evidence="1">
    <location>
        <begin position="18"/>
        <end position="120"/>
    </location>
</feature>
<accession>A0A9W9IAR8</accession>
<evidence type="ECO:0000313" key="2">
    <source>
        <dbReference type="EMBL" id="KAJ5173346.1"/>
    </source>
</evidence>
<sequence>MRLQSALFISLASTASAAWLLHVYNDNDCQGKEFKSLGTPDGGTTECTPFSDEGIDQFSGSIKWTYSGDDEFRAMVYKNRECSGHDPDQEKVIIPLESGFCLSRHLGEYISYSIKENGYA</sequence>
<reference evidence="2" key="1">
    <citation type="submission" date="2022-11" db="EMBL/GenBank/DDBJ databases">
        <authorList>
            <person name="Petersen C."/>
        </authorList>
    </citation>
    <scope>NUCLEOTIDE SEQUENCE</scope>
    <source>
        <strain evidence="2">IBT 21917</strain>
    </source>
</reference>
<dbReference type="AlphaFoldDB" id="A0A9W9IAR8"/>
<gene>
    <name evidence="2" type="ORF">N7492_005939</name>
</gene>
<dbReference type="EMBL" id="JAPQKO010000003">
    <property type="protein sequence ID" value="KAJ5173346.1"/>
    <property type="molecule type" value="Genomic_DNA"/>
</dbReference>
<evidence type="ECO:0000313" key="3">
    <source>
        <dbReference type="Proteomes" id="UP001146351"/>
    </source>
</evidence>
<evidence type="ECO:0000256" key="1">
    <source>
        <dbReference type="SAM" id="SignalP"/>
    </source>
</evidence>
<name>A0A9W9IAR8_9EURO</name>